<dbReference type="Gene3D" id="3.40.33.10">
    <property type="entry name" value="CAP"/>
    <property type="match status" value="1"/>
</dbReference>
<dbReference type="PROSITE" id="PS51782">
    <property type="entry name" value="LYSM"/>
    <property type="match status" value="1"/>
</dbReference>
<dbReference type="InterPro" id="IPR035940">
    <property type="entry name" value="CAP_sf"/>
</dbReference>
<dbReference type="InterPro" id="IPR014044">
    <property type="entry name" value="CAP_dom"/>
</dbReference>
<sequence length="210" mass="23619">MKKTIYGLLVMFLSLFLFMTGNVAEAAELKTINYTVQAGDTLYSVSQKFQVIKQEITDVNPELQTNSTLYAGQIIKIPDLAYEKSLEKEVVRLTNVERAKVGLSALTYDWELSGVARYKSKDMRDLSYISHYSPTYGDPFIMMKDFGISFTKAGENVAAKQDTPEKVVSNFMGSESHRDNILNPGFTRIGVGYAQGGLLTHWWTQLFITP</sequence>
<dbReference type="InterPro" id="IPR018392">
    <property type="entry name" value="LysM"/>
</dbReference>
<dbReference type="Pfam" id="PF01476">
    <property type="entry name" value="LysM"/>
    <property type="match status" value="1"/>
</dbReference>
<feature type="signal peptide" evidence="1">
    <location>
        <begin position="1"/>
        <end position="26"/>
    </location>
</feature>
<accession>A0A9X6ZQ18</accession>
<dbReference type="Proteomes" id="UP000224003">
    <property type="component" value="Unassembled WGS sequence"/>
</dbReference>
<reference evidence="3 4" key="1">
    <citation type="submission" date="2017-09" db="EMBL/GenBank/DDBJ databases">
        <title>Large-scale bioinformatics analysis of Bacillus genomes uncovers conserved roles of natural products in bacterial physiology.</title>
        <authorList>
            <consortium name="Agbiome Team Llc"/>
            <person name="Bleich R.M."/>
            <person name="Grubbs K.J."/>
            <person name="Santa Maria K.C."/>
            <person name="Allen S.E."/>
            <person name="Farag S."/>
            <person name="Shank E.A."/>
            <person name="Bowers A."/>
        </authorList>
    </citation>
    <scope>NUCLEOTIDE SEQUENCE [LARGE SCALE GENOMIC DNA]</scope>
    <source>
        <strain evidence="3 4">AFS085496</strain>
    </source>
</reference>
<organism evidence="3 4">
    <name type="scientific">Bacillus thuringiensis</name>
    <dbReference type="NCBI Taxonomy" id="1428"/>
    <lineage>
        <taxon>Bacteria</taxon>
        <taxon>Bacillati</taxon>
        <taxon>Bacillota</taxon>
        <taxon>Bacilli</taxon>
        <taxon>Bacillales</taxon>
        <taxon>Bacillaceae</taxon>
        <taxon>Bacillus</taxon>
        <taxon>Bacillus cereus group</taxon>
    </lineage>
</organism>
<dbReference type="PANTHER" id="PTHR31157:SF1">
    <property type="entry name" value="SCP DOMAIN-CONTAINING PROTEIN"/>
    <property type="match status" value="1"/>
</dbReference>
<comment type="caution">
    <text evidence="3">The sequence shown here is derived from an EMBL/GenBank/DDBJ whole genome shotgun (WGS) entry which is preliminary data.</text>
</comment>
<feature type="domain" description="LysM" evidence="2">
    <location>
        <begin position="32"/>
        <end position="77"/>
    </location>
</feature>
<evidence type="ECO:0000313" key="3">
    <source>
        <dbReference type="EMBL" id="PFJ29085.1"/>
    </source>
</evidence>
<proteinExistence type="predicted"/>
<feature type="chain" id="PRO_5040892906" description="LysM domain-containing protein" evidence="1">
    <location>
        <begin position="27"/>
        <end position="210"/>
    </location>
</feature>
<dbReference type="CDD" id="cd05379">
    <property type="entry name" value="CAP_bacterial"/>
    <property type="match status" value="1"/>
</dbReference>
<dbReference type="RefSeq" id="WP_098517770.1">
    <property type="nucleotide sequence ID" value="NZ_NUVX01000081.1"/>
</dbReference>
<dbReference type="EMBL" id="NUVX01000081">
    <property type="protein sequence ID" value="PFJ29085.1"/>
    <property type="molecule type" value="Genomic_DNA"/>
</dbReference>
<dbReference type="SMART" id="SM00257">
    <property type="entry name" value="LysM"/>
    <property type="match status" value="1"/>
</dbReference>
<dbReference type="Gene3D" id="3.10.350.10">
    <property type="entry name" value="LysM domain"/>
    <property type="match status" value="1"/>
</dbReference>
<dbReference type="SUPFAM" id="SSF55797">
    <property type="entry name" value="PR-1-like"/>
    <property type="match status" value="1"/>
</dbReference>
<evidence type="ECO:0000313" key="4">
    <source>
        <dbReference type="Proteomes" id="UP000224003"/>
    </source>
</evidence>
<name>A0A9X6ZQ18_BACTU</name>
<dbReference type="SUPFAM" id="SSF54106">
    <property type="entry name" value="LysM domain"/>
    <property type="match status" value="1"/>
</dbReference>
<evidence type="ECO:0000256" key="1">
    <source>
        <dbReference type="SAM" id="SignalP"/>
    </source>
</evidence>
<gene>
    <name evidence="3" type="ORF">COJ15_33000</name>
</gene>
<dbReference type="InterPro" id="IPR036779">
    <property type="entry name" value="LysM_dom_sf"/>
</dbReference>
<dbReference type="CDD" id="cd00118">
    <property type="entry name" value="LysM"/>
    <property type="match status" value="1"/>
</dbReference>
<protein>
    <recommendedName>
        <fullName evidence="2">LysM domain-containing protein</fullName>
    </recommendedName>
</protein>
<dbReference type="Pfam" id="PF00188">
    <property type="entry name" value="CAP"/>
    <property type="match status" value="1"/>
</dbReference>
<dbReference type="AlphaFoldDB" id="A0A9X6ZQ18"/>
<keyword evidence="1" id="KW-0732">Signal</keyword>
<evidence type="ECO:0000259" key="2">
    <source>
        <dbReference type="PROSITE" id="PS51782"/>
    </source>
</evidence>
<dbReference type="PANTHER" id="PTHR31157">
    <property type="entry name" value="SCP DOMAIN-CONTAINING PROTEIN"/>
    <property type="match status" value="1"/>
</dbReference>